<evidence type="ECO:0000259" key="11">
    <source>
        <dbReference type="PROSITE" id="PS50823"/>
    </source>
</evidence>
<dbReference type="InterPro" id="IPR004087">
    <property type="entry name" value="KH_dom"/>
</dbReference>
<dbReference type="InterPro" id="IPR057258">
    <property type="entry name" value="Ribosomal_uS3"/>
</dbReference>
<dbReference type="SUPFAM" id="SSF54821">
    <property type="entry name" value="Ribosomal protein S3 C-terminal domain"/>
    <property type="match status" value="1"/>
</dbReference>
<dbReference type="GO" id="GO:0006412">
    <property type="term" value="P:translation"/>
    <property type="evidence" value="ECO:0007669"/>
    <property type="project" value="UniProtKB-UniRule"/>
</dbReference>
<dbReference type="NCBIfam" id="TIGR01009">
    <property type="entry name" value="rpsC_bact"/>
    <property type="match status" value="1"/>
</dbReference>
<dbReference type="HAMAP" id="MF_01309_B">
    <property type="entry name" value="Ribosomal_uS3_B"/>
    <property type="match status" value="1"/>
</dbReference>
<dbReference type="FunFam" id="3.30.300.20:FF:000001">
    <property type="entry name" value="30S ribosomal protein S3"/>
    <property type="match status" value="1"/>
</dbReference>
<name>A0A2C9CTH4_9RHOB</name>
<accession>A0A2C9CTH4</accession>
<dbReference type="CDD" id="cd02412">
    <property type="entry name" value="KH-II_30S_S3"/>
    <property type="match status" value="1"/>
</dbReference>
<dbReference type="InterPro" id="IPR018280">
    <property type="entry name" value="Ribosomal_uS3_CS"/>
</dbReference>
<evidence type="ECO:0000256" key="8">
    <source>
        <dbReference type="HAMAP-Rule" id="MF_01309"/>
    </source>
</evidence>
<keyword evidence="4 8" id="KW-0689">Ribosomal protein</keyword>
<dbReference type="InterPro" id="IPR015946">
    <property type="entry name" value="KH_dom-like_a/b"/>
</dbReference>
<keyword evidence="2 8" id="KW-0699">rRNA-binding</keyword>
<evidence type="ECO:0000256" key="10">
    <source>
        <dbReference type="SAM" id="MobiDB-lite"/>
    </source>
</evidence>
<dbReference type="SMART" id="SM00322">
    <property type="entry name" value="KH"/>
    <property type="match status" value="1"/>
</dbReference>
<dbReference type="PROSITE" id="PS50823">
    <property type="entry name" value="KH_TYPE_2"/>
    <property type="match status" value="1"/>
</dbReference>
<evidence type="ECO:0000256" key="3">
    <source>
        <dbReference type="ARBA" id="ARBA00022884"/>
    </source>
</evidence>
<evidence type="ECO:0000256" key="6">
    <source>
        <dbReference type="ARBA" id="ARBA00024998"/>
    </source>
</evidence>
<organism evidence="12 13">
    <name type="scientific">Pontivivens marinum</name>
    <dbReference type="NCBI Taxonomy" id="1690039"/>
    <lineage>
        <taxon>Bacteria</taxon>
        <taxon>Pseudomonadati</taxon>
        <taxon>Pseudomonadota</taxon>
        <taxon>Alphaproteobacteria</taxon>
        <taxon>Rhodobacterales</taxon>
        <taxon>Paracoccaceae</taxon>
        <taxon>Pontivivens</taxon>
    </lineage>
</organism>
<keyword evidence="13" id="KW-1185">Reference proteome</keyword>
<feature type="compositionally biased region" description="Basic and acidic residues" evidence="10">
    <location>
        <begin position="212"/>
        <end position="222"/>
    </location>
</feature>
<protein>
    <recommendedName>
        <fullName evidence="7 8">Small ribosomal subunit protein uS3</fullName>
    </recommendedName>
</protein>
<dbReference type="GO" id="GO:0003729">
    <property type="term" value="F:mRNA binding"/>
    <property type="evidence" value="ECO:0007669"/>
    <property type="project" value="UniProtKB-UniRule"/>
</dbReference>
<evidence type="ECO:0000256" key="4">
    <source>
        <dbReference type="ARBA" id="ARBA00022980"/>
    </source>
</evidence>
<dbReference type="InterPro" id="IPR001351">
    <property type="entry name" value="Ribosomal_uS3_C"/>
</dbReference>
<dbReference type="EMBL" id="OCTN01000005">
    <property type="protein sequence ID" value="SOH94624.1"/>
    <property type="molecule type" value="Genomic_DNA"/>
</dbReference>
<dbReference type="Pfam" id="PF07650">
    <property type="entry name" value="KH_2"/>
    <property type="match status" value="1"/>
</dbReference>
<dbReference type="InterPro" id="IPR009019">
    <property type="entry name" value="KH_sf_prok-type"/>
</dbReference>
<dbReference type="PANTHER" id="PTHR11760:SF19">
    <property type="entry name" value="SMALL RIBOSOMAL SUBUNIT PROTEIN US3C"/>
    <property type="match status" value="1"/>
</dbReference>
<sequence>MGNKINPIGLRLQINRTWDSRWYADTKDYGGLLHEDIKIREYIHKHQNAAGISRVIIERPHRKCRVTIHAARPGVIIGKKGADIETLRKQLAKLTDSELHLNIVEVRKPEIDARLVAENIAQQLERRVSFRRALKRAVQNAMRMGALGIRINAAGRLGGAEIARTEWYREGRVPLHTLRADIDHAHVEGKTAYGIIGIKVWIFKGEIMDHDPSARDRRHEELQSGGRPGGRPGGRDR</sequence>
<dbReference type="OrthoDB" id="9806396at2"/>
<evidence type="ECO:0000256" key="7">
    <source>
        <dbReference type="ARBA" id="ARBA00035257"/>
    </source>
</evidence>
<comment type="function">
    <text evidence="6 8">Binds the lower part of the 30S subunit head. Binds mRNA in the 70S ribosome, positioning it for translation.</text>
</comment>
<evidence type="ECO:0000256" key="2">
    <source>
        <dbReference type="ARBA" id="ARBA00022730"/>
    </source>
</evidence>
<dbReference type="AlphaFoldDB" id="A0A2C9CTH4"/>
<keyword evidence="3 8" id="KW-0694">RNA-binding</keyword>
<dbReference type="Gene3D" id="3.30.300.20">
    <property type="match status" value="1"/>
</dbReference>
<evidence type="ECO:0000256" key="9">
    <source>
        <dbReference type="RuleBase" id="RU003624"/>
    </source>
</evidence>
<dbReference type="Pfam" id="PF00189">
    <property type="entry name" value="Ribosomal_S3_C"/>
    <property type="match status" value="1"/>
</dbReference>
<dbReference type="SUPFAM" id="SSF54814">
    <property type="entry name" value="Prokaryotic type KH domain (KH-domain type II)"/>
    <property type="match status" value="1"/>
</dbReference>
<keyword evidence="5 8" id="KW-0687">Ribonucleoprotein</keyword>
<dbReference type="PROSITE" id="PS00548">
    <property type="entry name" value="RIBOSOMAL_S3"/>
    <property type="match status" value="1"/>
</dbReference>
<dbReference type="Gene3D" id="3.30.1140.32">
    <property type="entry name" value="Ribosomal protein S3, C-terminal domain"/>
    <property type="match status" value="1"/>
</dbReference>
<evidence type="ECO:0000313" key="12">
    <source>
        <dbReference type="EMBL" id="SOH94624.1"/>
    </source>
</evidence>
<comment type="subunit">
    <text evidence="8">Part of the 30S ribosomal subunit. Forms a tight complex with proteins S10 and S14.</text>
</comment>
<reference evidence="13" key="1">
    <citation type="submission" date="2017-09" db="EMBL/GenBank/DDBJ databases">
        <authorList>
            <person name="Varghese N."/>
            <person name="Submissions S."/>
        </authorList>
    </citation>
    <scope>NUCLEOTIDE SEQUENCE [LARGE SCALE GENOMIC DNA]</scope>
    <source>
        <strain evidence="13">C7</strain>
    </source>
</reference>
<dbReference type="InterPro" id="IPR005704">
    <property type="entry name" value="Ribosomal_uS3_bac-typ"/>
</dbReference>
<evidence type="ECO:0000313" key="13">
    <source>
        <dbReference type="Proteomes" id="UP000220034"/>
    </source>
</evidence>
<feature type="region of interest" description="Disordered" evidence="10">
    <location>
        <begin position="212"/>
        <end position="237"/>
    </location>
</feature>
<dbReference type="InterPro" id="IPR036419">
    <property type="entry name" value="Ribosomal_S3_C_sf"/>
</dbReference>
<dbReference type="GO" id="GO:0003735">
    <property type="term" value="F:structural constituent of ribosome"/>
    <property type="evidence" value="ECO:0007669"/>
    <property type="project" value="InterPro"/>
</dbReference>
<dbReference type="GO" id="GO:0022627">
    <property type="term" value="C:cytosolic small ribosomal subunit"/>
    <property type="evidence" value="ECO:0007669"/>
    <property type="project" value="TreeGrafter"/>
</dbReference>
<feature type="compositionally biased region" description="Gly residues" evidence="10">
    <location>
        <begin position="226"/>
        <end position="237"/>
    </location>
</feature>
<evidence type="ECO:0000256" key="5">
    <source>
        <dbReference type="ARBA" id="ARBA00023274"/>
    </source>
</evidence>
<dbReference type="RefSeq" id="WP_097930422.1">
    <property type="nucleotide sequence ID" value="NZ_OCTN01000005.1"/>
</dbReference>
<feature type="domain" description="KH type-2" evidence="11">
    <location>
        <begin position="39"/>
        <end position="107"/>
    </location>
</feature>
<comment type="similarity">
    <text evidence="1 8 9">Belongs to the universal ribosomal protein uS3 family.</text>
</comment>
<dbReference type="Proteomes" id="UP000220034">
    <property type="component" value="Unassembled WGS sequence"/>
</dbReference>
<dbReference type="PANTHER" id="PTHR11760">
    <property type="entry name" value="30S/40S RIBOSOMAL PROTEIN S3"/>
    <property type="match status" value="1"/>
</dbReference>
<evidence type="ECO:0000256" key="1">
    <source>
        <dbReference type="ARBA" id="ARBA00010761"/>
    </source>
</evidence>
<gene>
    <name evidence="8" type="primary">rpsC</name>
    <name evidence="12" type="ORF">SAMN06273572_10544</name>
</gene>
<dbReference type="GO" id="GO:0019843">
    <property type="term" value="F:rRNA binding"/>
    <property type="evidence" value="ECO:0007669"/>
    <property type="project" value="UniProtKB-UniRule"/>
</dbReference>
<proteinExistence type="inferred from homology"/>
<dbReference type="InterPro" id="IPR004044">
    <property type="entry name" value="KH_dom_type_2"/>
</dbReference>